<dbReference type="PANTHER" id="PTHR23028">
    <property type="entry name" value="ACETYLTRANSFERASE"/>
    <property type="match status" value="1"/>
</dbReference>
<feature type="domain" description="Acyltransferase 3" evidence="2">
    <location>
        <begin position="14"/>
        <end position="345"/>
    </location>
</feature>
<organism evidence="4 5">
    <name type="scientific">Antribacter soli</name>
    <dbReference type="NCBI Taxonomy" id="2910976"/>
    <lineage>
        <taxon>Bacteria</taxon>
        <taxon>Bacillati</taxon>
        <taxon>Actinomycetota</taxon>
        <taxon>Actinomycetes</taxon>
        <taxon>Micrococcales</taxon>
        <taxon>Promicromonosporaceae</taxon>
        <taxon>Antribacter</taxon>
    </lineage>
</organism>
<dbReference type="InterPro" id="IPR002656">
    <property type="entry name" value="Acyl_transf_3_dom"/>
</dbReference>
<feature type="transmembrane region" description="Helical" evidence="1">
    <location>
        <begin position="373"/>
        <end position="394"/>
    </location>
</feature>
<feature type="transmembrane region" description="Helical" evidence="1">
    <location>
        <begin position="218"/>
        <end position="235"/>
    </location>
</feature>
<evidence type="ECO:0000313" key="5">
    <source>
        <dbReference type="Proteomes" id="UP001165405"/>
    </source>
</evidence>
<dbReference type="AlphaFoldDB" id="A0AA41QGJ1"/>
<feature type="transmembrane region" description="Helical" evidence="1">
    <location>
        <begin position="269"/>
        <end position="293"/>
    </location>
</feature>
<keyword evidence="1" id="KW-0472">Membrane</keyword>
<evidence type="ECO:0000259" key="2">
    <source>
        <dbReference type="Pfam" id="PF01757"/>
    </source>
</evidence>
<keyword evidence="1" id="KW-1133">Transmembrane helix</keyword>
<dbReference type="GO" id="GO:0009103">
    <property type="term" value="P:lipopolysaccharide biosynthetic process"/>
    <property type="evidence" value="ECO:0007669"/>
    <property type="project" value="TreeGrafter"/>
</dbReference>
<evidence type="ECO:0000256" key="1">
    <source>
        <dbReference type="SAM" id="Phobius"/>
    </source>
</evidence>
<dbReference type="Proteomes" id="UP001165405">
    <property type="component" value="Unassembled WGS sequence"/>
</dbReference>
<dbReference type="Pfam" id="PF19040">
    <property type="entry name" value="SGNH"/>
    <property type="match status" value="1"/>
</dbReference>
<evidence type="ECO:0000313" key="4">
    <source>
        <dbReference type="EMBL" id="MCF4122241.1"/>
    </source>
</evidence>
<dbReference type="PANTHER" id="PTHR23028:SF53">
    <property type="entry name" value="ACYL_TRANSF_3 DOMAIN-CONTAINING PROTEIN"/>
    <property type="match status" value="1"/>
</dbReference>
<feature type="transmembrane region" description="Helical" evidence="1">
    <location>
        <begin position="179"/>
        <end position="198"/>
    </location>
</feature>
<accession>A0AA41QGJ1</accession>
<evidence type="ECO:0000259" key="3">
    <source>
        <dbReference type="Pfam" id="PF19040"/>
    </source>
</evidence>
<feature type="transmembrane region" description="Helical" evidence="1">
    <location>
        <begin position="150"/>
        <end position="167"/>
    </location>
</feature>
<keyword evidence="5" id="KW-1185">Reference proteome</keyword>
<feature type="transmembrane region" description="Helical" evidence="1">
    <location>
        <begin position="305"/>
        <end position="323"/>
    </location>
</feature>
<feature type="transmembrane region" description="Helical" evidence="1">
    <location>
        <begin position="78"/>
        <end position="98"/>
    </location>
</feature>
<dbReference type="RefSeq" id="WP_236090034.1">
    <property type="nucleotide sequence ID" value="NZ_JAKGSG010000040.1"/>
</dbReference>
<keyword evidence="1" id="KW-0812">Transmembrane</keyword>
<keyword evidence="4" id="KW-0808">Transferase</keyword>
<dbReference type="Pfam" id="PF01757">
    <property type="entry name" value="Acyl_transf_3"/>
    <property type="match status" value="1"/>
</dbReference>
<dbReference type="EMBL" id="JAKGSG010000040">
    <property type="protein sequence ID" value="MCF4122241.1"/>
    <property type="molecule type" value="Genomic_DNA"/>
</dbReference>
<dbReference type="GO" id="GO:0016020">
    <property type="term" value="C:membrane"/>
    <property type="evidence" value="ECO:0007669"/>
    <property type="project" value="TreeGrafter"/>
</dbReference>
<feature type="transmembrane region" description="Helical" evidence="1">
    <location>
        <begin position="329"/>
        <end position="348"/>
    </location>
</feature>
<feature type="transmembrane region" description="Helical" evidence="1">
    <location>
        <begin position="35"/>
        <end position="57"/>
    </location>
</feature>
<dbReference type="GO" id="GO:0016747">
    <property type="term" value="F:acyltransferase activity, transferring groups other than amino-acyl groups"/>
    <property type="evidence" value="ECO:0007669"/>
    <property type="project" value="InterPro"/>
</dbReference>
<comment type="caution">
    <text evidence="4">The sequence shown here is derived from an EMBL/GenBank/DDBJ whole genome shotgun (WGS) entry which is preliminary data.</text>
</comment>
<name>A0AA41QGJ1_9MICO</name>
<feature type="transmembrane region" description="Helical" evidence="1">
    <location>
        <begin position="242"/>
        <end position="263"/>
    </location>
</feature>
<dbReference type="InterPro" id="IPR050879">
    <property type="entry name" value="Acyltransferase_3"/>
</dbReference>
<feature type="domain" description="SGNH" evidence="3">
    <location>
        <begin position="458"/>
        <end position="673"/>
    </location>
</feature>
<proteinExistence type="predicted"/>
<reference evidence="4" key="1">
    <citation type="submission" date="2022-01" db="EMBL/GenBank/DDBJ databases">
        <title>Antribacter sp. nov., isolated from Guizhou of China.</title>
        <authorList>
            <person name="Chengliang C."/>
            <person name="Ya Z."/>
        </authorList>
    </citation>
    <scope>NUCLEOTIDE SEQUENCE</scope>
    <source>
        <strain evidence="4">KLBMP 9083</strain>
    </source>
</reference>
<dbReference type="InterPro" id="IPR043968">
    <property type="entry name" value="SGNH"/>
</dbReference>
<protein>
    <submittedName>
        <fullName evidence="4">Acyltransferase</fullName>
    </submittedName>
</protein>
<sequence length="687" mass="72643">MQGETERPGFRPDVQGLRAVAVVAVVADHLAGRPAGGFVGVDVFFVISGFLITGLLLREYEISRSISFTRFYVRRIKRILPAASFVLLVTVCVSFALVGSVRFVDICKDAVASSAFLANWRFAQKGTDYFQQEMAASPLQHYWSLAVEEQFYLAWPWVLLGLLVLAHRRVGWRHEHLRLVAGVAIAVISAASFGWAVIETGSHPTWAYFSTASRAWELGAGALVAIASPWLAVGLRAVRSVLSLLGLAGIVVSAAIVTAGQGFPAPMALVPVASTALVLAAGVGGTVANPLLTNRTARYVGEISYSLYLWHFPVAVLLLTALAKGSWAYSVAGIVLTFVLSAMTYRYLEQPARRAAWFHSPGARRLPRPAKGWRHAATATVAVLLLGVVGSAWVRAVAAPPALAAPVVLAGNTAGRPTDCFGAAALDPAHHCDQINDGPSLAPYGPDAPFDTEGAYDCYAAAGEPLETCVYGSRDAGALRVALVGDSHAAAMLPMVRAQLEDANWRVETFVGNGCRWYVPEDPERARCGRNLVQIQHALSSGRFDLVVAAASRGVAATTAADHVAAIEQVVAAGTAVVIVADNPDPSPDAVDCVTRLGFEATDPCGTPVEVALRADDPLAEAARRVPGAAVVDLTSFYCVEGRCPSVVGNVVVYRDTAGHVTATWARTLGPYLVQAIQDVMGSRSAG</sequence>
<gene>
    <name evidence="4" type="ORF">L1785_14770</name>
</gene>
<keyword evidence="4" id="KW-0012">Acyltransferase</keyword>